<gene>
    <name evidence="1" type="ORF">QNI16_21655</name>
</gene>
<dbReference type="EMBL" id="JASJOS010000010">
    <property type="protein sequence ID" value="MDJ1483119.1"/>
    <property type="molecule type" value="Genomic_DNA"/>
</dbReference>
<accession>A0AAE3U7P1</accession>
<reference evidence="1" key="1">
    <citation type="submission" date="2023-05" db="EMBL/GenBank/DDBJ databases">
        <authorList>
            <person name="Zhang X."/>
        </authorList>
    </citation>
    <scope>NUCLEOTIDE SEQUENCE</scope>
    <source>
        <strain evidence="1">YF14B1</strain>
    </source>
</reference>
<proteinExistence type="predicted"/>
<sequence length="139" mass="16378">MEPEEIKIEVYDKRDKSITVLYVEQLSDNKFRMTDNDLFDYRLTLGTEFETRINQEGKHEIIRITKESTYLTRRFLLSDRHKTSDYQFLGEELVKRGGHWQVDMGGIITINLPKNAELDVDRIIKELGLNLIEIVNEGE</sequence>
<comment type="caution">
    <text evidence="1">The sequence shown here is derived from an EMBL/GenBank/DDBJ whole genome shotgun (WGS) entry which is preliminary data.</text>
</comment>
<dbReference type="RefSeq" id="WP_313982703.1">
    <property type="nucleotide sequence ID" value="NZ_JASJOS010000010.1"/>
</dbReference>
<name>A0AAE3U7P1_9BACT</name>
<organism evidence="1 2">
    <name type="scientific">Xanthocytophaga flava</name>
    <dbReference type="NCBI Taxonomy" id="3048013"/>
    <lineage>
        <taxon>Bacteria</taxon>
        <taxon>Pseudomonadati</taxon>
        <taxon>Bacteroidota</taxon>
        <taxon>Cytophagia</taxon>
        <taxon>Cytophagales</taxon>
        <taxon>Rhodocytophagaceae</taxon>
        <taxon>Xanthocytophaga</taxon>
    </lineage>
</organism>
<evidence type="ECO:0000313" key="1">
    <source>
        <dbReference type="EMBL" id="MDJ1483119.1"/>
    </source>
</evidence>
<protein>
    <submittedName>
        <fullName evidence="1">Uncharacterized protein</fullName>
    </submittedName>
</protein>
<evidence type="ECO:0000313" key="2">
    <source>
        <dbReference type="Proteomes" id="UP001241110"/>
    </source>
</evidence>
<dbReference type="Proteomes" id="UP001241110">
    <property type="component" value="Unassembled WGS sequence"/>
</dbReference>
<dbReference type="AlphaFoldDB" id="A0AAE3U7P1"/>